<sequence length="98" mass="10636">MFRALLLILLAQDALSLQIAVRPLAPATLSRSPAVHAQFGGGEKPKGLSRDSEPEEFFKTNMDAMSDEEKLKSPVVWIGLSILVLPFIAGVIALEFSK</sequence>
<evidence type="ECO:0000256" key="2">
    <source>
        <dbReference type="SAM" id="Phobius"/>
    </source>
</evidence>
<keyword evidence="2" id="KW-0472">Membrane</keyword>
<keyword evidence="2" id="KW-1133">Transmembrane helix</keyword>
<accession>A0A0D3IH46</accession>
<feature type="chain" id="PRO_5044185291" evidence="3">
    <location>
        <begin position="17"/>
        <end position="98"/>
    </location>
</feature>
<evidence type="ECO:0000313" key="4">
    <source>
        <dbReference type="EnsemblProtists" id="EOD10581"/>
    </source>
</evidence>
<dbReference type="PaxDb" id="2903-EOD10581"/>
<feature type="compositionally biased region" description="Basic and acidic residues" evidence="1">
    <location>
        <begin position="43"/>
        <end position="53"/>
    </location>
</feature>
<organism evidence="4 5">
    <name type="scientific">Emiliania huxleyi (strain CCMP1516)</name>
    <dbReference type="NCBI Taxonomy" id="280463"/>
    <lineage>
        <taxon>Eukaryota</taxon>
        <taxon>Haptista</taxon>
        <taxon>Haptophyta</taxon>
        <taxon>Prymnesiophyceae</taxon>
        <taxon>Isochrysidales</taxon>
        <taxon>Noelaerhabdaceae</taxon>
        <taxon>Emiliania</taxon>
    </lineage>
</organism>
<reference evidence="5" key="1">
    <citation type="journal article" date="2013" name="Nature">
        <title>Pan genome of the phytoplankton Emiliania underpins its global distribution.</title>
        <authorList>
            <person name="Read B.A."/>
            <person name="Kegel J."/>
            <person name="Klute M.J."/>
            <person name="Kuo A."/>
            <person name="Lefebvre S.C."/>
            <person name="Maumus F."/>
            <person name="Mayer C."/>
            <person name="Miller J."/>
            <person name="Monier A."/>
            <person name="Salamov A."/>
            <person name="Young J."/>
            <person name="Aguilar M."/>
            <person name="Claverie J.M."/>
            <person name="Frickenhaus S."/>
            <person name="Gonzalez K."/>
            <person name="Herman E.K."/>
            <person name="Lin Y.C."/>
            <person name="Napier J."/>
            <person name="Ogata H."/>
            <person name="Sarno A.F."/>
            <person name="Shmutz J."/>
            <person name="Schroeder D."/>
            <person name="de Vargas C."/>
            <person name="Verret F."/>
            <person name="von Dassow P."/>
            <person name="Valentin K."/>
            <person name="Van de Peer Y."/>
            <person name="Wheeler G."/>
            <person name="Dacks J.B."/>
            <person name="Delwiche C.F."/>
            <person name="Dyhrman S.T."/>
            <person name="Glockner G."/>
            <person name="John U."/>
            <person name="Richards T."/>
            <person name="Worden A.Z."/>
            <person name="Zhang X."/>
            <person name="Grigoriev I.V."/>
            <person name="Allen A.E."/>
            <person name="Bidle K."/>
            <person name="Borodovsky M."/>
            <person name="Bowler C."/>
            <person name="Brownlee C."/>
            <person name="Cock J.M."/>
            <person name="Elias M."/>
            <person name="Gladyshev V.N."/>
            <person name="Groth M."/>
            <person name="Guda C."/>
            <person name="Hadaegh A."/>
            <person name="Iglesias-Rodriguez M.D."/>
            <person name="Jenkins J."/>
            <person name="Jones B.M."/>
            <person name="Lawson T."/>
            <person name="Leese F."/>
            <person name="Lindquist E."/>
            <person name="Lobanov A."/>
            <person name="Lomsadze A."/>
            <person name="Malik S.B."/>
            <person name="Marsh M.E."/>
            <person name="Mackinder L."/>
            <person name="Mock T."/>
            <person name="Mueller-Roeber B."/>
            <person name="Pagarete A."/>
            <person name="Parker M."/>
            <person name="Probert I."/>
            <person name="Quesneville H."/>
            <person name="Raines C."/>
            <person name="Rensing S.A."/>
            <person name="Riano-Pachon D.M."/>
            <person name="Richier S."/>
            <person name="Rokitta S."/>
            <person name="Shiraiwa Y."/>
            <person name="Soanes D.M."/>
            <person name="van der Giezen M."/>
            <person name="Wahlund T.M."/>
            <person name="Williams B."/>
            <person name="Wilson W."/>
            <person name="Wolfe G."/>
            <person name="Wurch L.L."/>
        </authorList>
    </citation>
    <scope>NUCLEOTIDE SEQUENCE</scope>
</reference>
<dbReference type="HOGENOM" id="CLU_2337969_0_0_1"/>
<feature type="region of interest" description="Disordered" evidence="1">
    <location>
        <begin position="31"/>
        <end position="53"/>
    </location>
</feature>
<dbReference type="EnsemblProtists" id="EOD10581">
    <property type="protein sequence ID" value="EOD10581"/>
    <property type="gene ID" value="EMIHUDRAFT_257667"/>
</dbReference>
<protein>
    <submittedName>
        <fullName evidence="4">Uncharacterized protein</fullName>
    </submittedName>
</protein>
<dbReference type="Proteomes" id="UP000013827">
    <property type="component" value="Unassembled WGS sequence"/>
</dbReference>
<proteinExistence type="predicted"/>
<evidence type="ECO:0000313" key="5">
    <source>
        <dbReference type="Proteomes" id="UP000013827"/>
    </source>
</evidence>
<feature type="signal peptide" evidence="3">
    <location>
        <begin position="1"/>
        <end position="16"/>
    </location>
</feature>
<name>A0A0D3IH46_EMIH1</name>
<feature type="transmembrane region" description="Helical" evidence="2">
    <location>
        <begin position="75"/>
        <end position="94"/>
    </location>
</feature>
<dbReference type="RefSeq" id="XP_005763010.1">
    <property type="nucleotide sequence ID" value="XM_005762953.1"/>
</dbReference>
<dbReference type="GeneID" id="17256733"/>
<keyword evidence="2" id="KW-0812">Transmembrane</keyword>
<keyword evidence="3" id="KW-0732">Signal</keyword>
<reference evidence="4" key="2">
    <citation type="submission" date="2024-10" db="UniProtKB">
        <authorList>
            <consortium name="EnsemblProtists"/>
        </authorList>
    </citation>
    <scope>IDENTIFICATION</scope>
</reference>
<keyword evidence="5" id="KW-1185">Reference proteome</keyword>
<dbReference type="AlphaFoldDB" id="A0A0D3IH46"/>
<dbReference type="KEGG" id="ehx:EMIHUDRAFT_257667"/>
<evidence type="ECO:0000256" key="1">
    <source>
        <dbReference type="SAM" id="MobiDB-lite"/>
    </source>
</evidence>
<evidence type="ECO:0000256" key="3">
    <source>
        <dbReference type="SAM" id="SignalP"/>
    </source>
</evidence>
<dbReference type="eggNOG" id="ENOG502SW3W">
    <property type="taxonomic scope" value="Eukaryota"/>
</dbReference>